<evidence type="ECO:0000313" key="2">
    <source>
        <dbReference type="EMBL" id="RJL34603.1"/>
    </source>
</evidence>
<keyword evidence="1" id="KW-0472">Membrane</keyword>
<keyword evidence="1" id="KW-1133">Transmembrane helix</keyword>
<gene>
    <name evidence="2" type="ORF">D5H75_06050</name>
</gene>
<feature type="transmembrane region" description="Helical" evidence="1">
    <location>
        <begin position="415"/>
        <end position="439"/>
    </location>
</feature>
<keyword evidence="3" id="KW-1185">Reference proteome</keyword>
<comment type="caution">
    <text evidence="2">The sequence shown here is derived from an EMBL/GenBank/DDBJ whole genome shotgun (WGS) entry which is preliminary data.</text>
</comment>
<dbReference type="EMBL" id="QZEY01000002">
    <property type="protein sequence ID" value="RJL34603.1"/>
    <property type="molecule type" value="Genomic_DNA"/>
</dbReference>
<reference evidence="2 3" key="1">
    <citation type="submission" date="2018-09" db="EMBL/GenBank/DDBJ databases">
        <title>YIM 75507 draft genome.</title>
        <authorList>
            <person name="Tang S."/>
            <person name="Feng Y."/>
        </authorList>
    </citation>
    <scope>NUCLEOTIDE SEQUENCE [LARGE SCALE GENOMIC DNA]</scope>
    <source>
        <strain evidence="2 3">YIM 75507</strain>
    </source>
</reference>
<evidence type="ECO:0000313" key="3">
    <source>
        <dbReference type="Proteomes" id="UP000265768"/>
    </source>
</evidence>
<protein>
    <recommendedName>
        <fullName evidence="4">Fenitrothion hydrolase</fullName>
    </recommendedName>
</protein>
<keyword evidence="1" id="KW-0812">Transmembrane</keyword>
<feature type="transmembrane region" description="Helical" evidence="1">
    <location>
        <begin position="107"/>
        <end position="127"/>
    </location>
</feature>
<feature type="transmembrane region" description="Helical" evidence="1">
    <location>
        <begin position="75"/>
        <end position="95"/>
    </location>
</feature>
<accession>A0A3A4AZP9</accession>
<feature type="transmembrane region" description="Helical" evidence="1">
    <location>
        <begin position="285"/>
        <end position="314"/>
    </location>
</feature>
<dbReference type="RefSeq" id="WP_119925362.1">
    <property type="nucleotide sequence ID" value="NZ_QZEY01000002.1"/>
</dbReference>
<feature type="transmembrane region" description="Helical" evidence="1">
    <location>
        <begin position="179"/>
        <end position="202"/>
    </location>
</feature>
<feature type="transmembrane region" description="Helical" evidence="1">
    <location>
        <begin position="155"/>
        <end position="173"/>
    </location>
</feature>
<feature type="transmembrane region" description="Helical" evidence="1">
    <location>
        <begin position="381"/>
        <end position="403"/>
    </location>
</feature>
<dbReference type="Proteomes" id="UP000265768">
    <property type="component" value="Unassembled WGS sequence"/>
</dbReference>
<organism evidence="2 3">
    <name type="scientific">Bailinhaonella thermotolerans</name>
    <dbReference type="NCBI Taxonomy" id="1070861"/>
    <lineage>
        <taxon>Bacteria</taxon>
        <taxon>Bacillati</taxon>
        <taxon>Actinomycetota</taxon>
        <taxon>Actinomycetes</taxon>
        <taxon>Streptosporangiales</taxon>
        <taxon>Streptosporangiaceae</taxon>
        <taxon>Bailinhaonella</taxon>
    </lineage>
</organism>
<evidence type="ECO:0000256" key="1">
    <source>
        <dbReference type="SAM" id="Phobius"/>
    </source>
</evidence>
<feature type="transmembrane region" description="Helical" evidence="1">
    <location>
        <begin position="24"/>
        <end position="47"/>
    </location>
</feature>
<dbReference type="OrthoDB" id="8168962at2"/>
<sequence>MPYGPGGEVLAHGVGARHDLPIPAFYAFAGAFAALFVSFLGLAVLWAESRFRGREAGRALPYGVQRAADARGTRLTLRALGLLAGGFTLAAALFGPDDPDRNPAATFVYVLFWVGLVPASLLFGPVWRQVNPLRPIHLALARVTGRRADREPPRWLGYWPAALGLLAFTWLELVAPEPAASASILIWFGGYAVLHLAGALAYGPRWFDRCDAFEVYSALIGRLSPLGRRSDGRLVVRNPFDGLDSVAPAPGLVATVCVMLATTAYDGFSDAPAWVNTLQTAAIGPVATGTLGLLAAVAGVSLLYGLCIGAAGLIGGRGGNLAGFAHSLVPIAVGYLVAHYFSLLVIEGQRAFILASDPFGTGLDLFGTAGLTVDEAAVSPGVIATVQVVAIVAGHVLGVVAAHDRSVRLFPAAKAVAGQIPLFVLMVCYTLGGLTLLLAA</sequence>
<name>A0A3A4AZP9_9ACTN</name>
<evidence type="ECO:0008006" key="4">
    <source>
        <dbReference type="Google" id="ProtNLM"/>
    </source>
</evidence>
<dbReference type="AlphaFoldDB" id="A0A3A4AZP9"/>
<proteinExistence type="predicted"/>
<feature type="transmembrane region" description="Helical" evidence="1">
    <location>
        <begin position="321"/>
        <end position="341"/>
    </location>
</feature>